<name>A0AAV7SCC7_PLEWA</name>
<gene>
    <name evidence="1" type="ORF">NDU88_002392</name>
</gene>
<dbReference type="AlphaFoldDB" id="A0AAV7SCC7"/>
<comment type="caution">
    <text evidence="1">The sequence shown here is derived from an EMBL/GenBank/DDBJ whole genome shotgun (WGS) entry which is preliminary data.</text>
</comment>
<accession>A0AAV7SCC7</accession>
<reference evidence="1" key="1">
    <citation type="journal article" date="2022" name="bioRxiv">
        <title>Sequencing and chromosome-scale assembly of the giantPleurodeles waltlgenome.</title>
        <authorList>
            <person name="Brown T."/>
            <person name="Elewa A."/>
            <person name="Iarovenko S."/>
            <person name="Subramanian E."/>
            <person name="Araus A.J."/>
            <person name="Petzold A."/>
            <person name="Susuki M."/>
            <person name="Suzuki K.-i.T."/>
            <person name="Hayashi T."/>
            <person name="Toyoda A."/>
            <person name="Oliveira C."/>
            <person name="Osipova E."/>
            <person name="Leigh N.D."/>
            <person name="Simon A."/>
            <person name="Yun M.H."/>
        </authorList>
    </citation>
    <scope>NUCLEOTIDE SEQUENCE</scope>
    <source>
        <strain evidence="1">20211129_DDA</strain>
        <tissue evidence="1">Liver</tissue>
    </source>
</reference>
<dbReference type="EMBL" id="JANPWB010000008">
    <property type="protein sequence ID" value="KAJ1161912.1"/>
    <property type="molecule type" value="Genomic_DNA"/>
</dbReference>
<protein>
    <submittedName>
        <fullName evidence="1">Uncharacterized protein</fullName>
    </submittedName>
</protein>
<keyword evidence="2" id="KW-1185">Reference proteome</keyword>
<evidence type="ECO:0000313" key="2">
    <source>
        <dbReference type="Proteomes" id="UP001066276"/>
    </source>
</evidence>
<organism evidence="1 2">
    <name type="scientific">Pleurodeles waltl</name>
    <name type="common">Iberian ribbed newt</name>
    <dbReference type="NCBI Taxonomy" id="8319"/>
    <lineage>
        <taxon>Eukaryota</taxon>
        <taxon>Metazoa</taxon>
        <taxon>Chordata</taxon>
        <taxon>Craniata</taxon>
        <taxon>Vertebrata</taxon>
        <taxon>Euteleostomi</taxon>
        <taxon>Amphibia</taxon>
        <taxon>Batrachia</taxon>
        <taxon>Caudata</taxon>
        <taxon>Salamandroidea</taxon>
        <taxon>Salamandridae</taxon>
        <taxon>Pleurodelinae</taxon>
        <taxon>Pleurodeles</taxon>
    </lineage>
</organism>
<proteinExistence type="predicted"/>
<dbReference type="Proteomes" id="UP001066276">
    <property type="component" value="Chromosome 4_2"/>
</dbReference>
<evidence type="ECO:0000313" key="1">
    <source>
        <dbReference type="EMBL" id="KAJ1161912.1"/>
    </source>
</evidence>
<sequence>MKMRAERALSAFNKRFQPFNTRFCLRVIRKASCIPLPLTKCLSSSTSSVSAAYCVTPKGHGFQSPPLGLV</sequence>